<dbReference type="GeneID" id="80803218"/>
<dbReference type="RefSeq" id="WP_066541048.1">
    <property type="nucleotide sequence ID" value="NZ_PDEA01000001.1"/>
</dbReference>
<dbReference type="OrthoDB" id="6794189at2"/>
<protein>
    <submittedName>
        <fullName evidence="1">Uncharacterized protein</fullName>
    </submittedName>
</protein>
<dbReference type="AlphaFoldDB" id="A0A2A7UPT5"/>
<accession>A0A2A7UPT5</accession>
<reference evidence="2" key="1">
    <citation type="submission" date="2017-09" db="EMBL/GenBank/DDBJ databases">
        <title>FDA dAtabase for Regulatory Grade micrObial Sequences (FDA-ARGOS): Supporting development and validation of Infectious Disease Dx tests.</title>
        <authorList>
            <person name="Minogue T."/>
            <person name="Wolcott M."/>
            <person name="Wasieloski L."/>
            <person name="Aguilar W."/>
            <person name="Moore D."/>
            <person name="Tallon L."/>
            <person name="Sadzewicz L."/>
            <person name="Ott S."/>
            <person name="Zhao X."/>
            <person name="Nagaraj S."/>
            <person name="Vavikolanu K."/>
            <person name="Aluvathingal J."/>
            <person name="Nadendla S."/>
            <person name="Sichtig H."/>
        </authorList>
    </citation>
    <scope>NUCLEOTIDE SEQUENCE [LARGE SCALE GENOMIC DNA]</scope>
    <source>
        <strain evidence="2">FDAARGOS_394</strain>
    </source>
</reference>
<keyword evidence="2" id="KW-1185">Reference proteome</keyword>
<evidence type="ECO:0000313" key="1">
    <source>
        <dbReference type="EMBL" id="PEH87297.1"/>
    </source>
</evidence>
<proteinExistence type="predicted"/>
<name>A0A2A7UPT5_COMTR</name>
<dbReference type="STRING" id="1219032.GCA_001515545_03656"/>
<gene>
    <name evidence="1" type="ORF">CRM82_00515</name>
</gene>
<dbReference type="Proteomes" id="UP000220246">
    <property type="component" value="Unassembled WGS sequence"/>
</dbReference>
<sequence length="379" mass="41483">MPLDTADFPADLLALLRHPLSCADAQETIATFFARPALATLYQRARDPLHTASILQGCATLLPELPPQRAAMLALMCGTLVEDDADPRVLFPVALDLLYRWLQQLQPYCAEAVEEDDTEPPDPAALQAWEDAQAQMAAVPRDQRWEVELLHQAADLLVLPLMTMVLRDRRNHADFLAHSALQALLATLHRSDSLPFEQLYYLVLAADISYEDALAVVLPASGTGFIARVHAANNGFHAFSMLQRLIRHHGQALRVRPEIWDAADAASDASDGAPTADMDSDVDGDVDDDADSDTAAFQWLQATAYAGGQLVNPMAWAWGEAPLRSFASRQGLRVLIALDGEGGCSRRWSGFTSACHAAQDPHVEFQRYLTPQEVAALLD</sequence>
<evidence type="ECO:0000313" key="2">
    <source>
        <dbReference type="Proteomes" id="UP000220246"/>
    </source>
</evidence>
<comment type="caution">
    <text evidence="1">The sequence shown here is derived from an EMBL/GenBank/DDBJ whole genome shotgun (WGS) entry which is preliminary data.</text>
</comment>
<dbReference type="EMBL" id="PDEA01000001">
    <property type="protein sequence ID" value="PEH87297.1"/>
    <property type="molecule type" value="Genomic_DNA"/>
</dbReference>
<organism evidence="1 2">
    <name type="scientific">Comamonas terrigena</name>
    <dbReference type="NCBI Taxonomy" id="32013"/>
    <lineage>
        <taxon>Bacteria</taxon>
        <taxon>Pseudomonadati</taxon>
        <taxon>Pseudomonadota</taxon>
        <taxon>Betaproteobacteria</taxon>
        <taxon>Burkholderiales</taxon>
        <taxon>Comamonadaceae</taxon>
        <taxon>Comamonas</taxon>
    </lineage>
</organism>